<reference evidence="3 4" key="1">
    <citation type="submission" date="2021-01" db="EMBL/GenBank/DDBJ databases">
        <title>Genomic Encyclopedia of Type Strains, Phase IV (KMG-IV): sequencing the most valuable type-strain genomes for metagenomic binning, comparative biology and taxonomic classification.</title>
        <authorList>
            <person name="Goeker M."/>
        </authorList>
    </citation>
    <scope>NUCLEOTIDE SEQUENCE [LARGE SCALE GENOMIC DNA]</scope>
    <source>
        <strain evidence="3 4">DSM 25890</strain>
    </source>
</reference>
<gene>
    <name evidence="3" type="ORF">JOC73_002443</name>
</gene>
<feature type="domain" description="N-acetyltransferase" evidence="2">
    <location>
        <begin position="81"/>
        <end position="210"/>
    </location>
</feature>
<sequence>MDNQLLLEWLGYAASILVAISLLMSSIVKLRIYNLFGSALFTVYGFSIGAMPVGFINLFIFFINIYYLYKIYTEKEYFKVIKIGKNDQYLKAFLDFYLQEIKQFSPSFTGEFTDDTFSFYILRNLVPAGIFIATQKDPETLFIDVDYAVPAYRDFKIGRYLYQDYRQHFVEKGIKRLYTFTNEPKHVSYLKKMGFRQEKMEGKLALVKEI</sequence>
<keyword evidence="1" id="KW-1133">Transmembrane helix</keyword>
<accession>A0ABS2NSD0</accession>
<evidence type="ECO:0000259" key="2">
    <source>
        <dbReference type="PROSITE" id="PS51186"/>
    </source>
</evidence>
<protein>
    <submittedName>
        <fullName evidence="3">GNAT superfamily N-acetyltransferase</fullName>
    </submittedName>
</protein>
<evidence type="ECO:0000313" key="3">
    <source>
        <dbReference type="EMBL" id="MBM7615869.1"/>
    </source>
</evidence>
<dbReference type="InterPro" id="IPR016181">
    <property type="entry name" value="Acyl_CoA_acyltransferase"/>
</dbReference>
<dbReference type="PROSITE" id="PS51186">
    <property type="entry name" value="GNAT"/>
    <property type="match status" value="1"/>
</dbReference>
<evidence type="ECO:0000313" key="4">
    <source>
        <dbReference type="Proteomes" id="UP001314796"/>
    </source>
</evidence>
<dbReference type="Proteomes" id="UP001314796">
    <property type="component" value="Unassembled WGS sequence"/>
</dbReference>
<feature type="transmembrane region" description="Helical" evidence="1">
    <location>
        <begin position="9"/>
        <end position="28"/>
    </location>
</feature>
<dbReference type="EMBL" id="JAFBEE010000019">
    <property type="protein sequence ID" value="MBM7615869.1"/>
    <property type="molecule type" value="Genomic_DNA"/>
</dbReference>
<feature type="transmembrane region" description="Helical" evidence="1">
    <location>
        <begin position="48"/>
        <end position="69"/>
    </location>
</feature>
<dbReference type="Gene3D" id="3.40.630.30">
    <property type="match status" value="1"/>
</dbReference>
<dbReference type="Pfam" id="PF00583">
    <property type="entry name" value="Acetyltransf_1"/>
    <property type="match status" value="1"/>
</dbReference>
<dbReference type="RefSeq" id="WP_204403548.1">
    <property type="nucleotide sequence ID" value="NZ_JAFBEE010000019.1"/>
</dbReference>
<keyword evidence="1" id="KW-0812">Transmembrane</keyword>
<dbReference type="SUPFAM" id="SSF55729">
    <property type="entry name" value="Acyl-CoA N-acyltransferases (Nat)"/>
    <property type="match status" value="1"/>
</dbReference>
<evidence type="ECO:0000256" key="1">
    <source>
        <dbReference type="SAM" id="Phobius"/>
    </source>
</evidence>
<dbReference type="InterPro" id="IPR000182">
    <property type="entry name" value="GNAT_dom"/>
</dbReference>
<keyword evidence="4" id="KW-1185">Reference proteome</keyword>
<proteinExistence type="predicted"/>
<name>A0ABS2NSD0_9FIRM</name>
<comment type="caution">
    <text evidence="3">The sequence shown here is derived from an EMBL/GenBank/DDBJ whole genome shotgun (WGS) entry which is preliminary data.</text>
</comment>
<organism evidence="3 4">
    <name type="scientific">Alkaliphilus hydrothermalis</name>
    <dbReference type="NCBI Taxonomy" id="1482730"/>
    <lineage>
        <taxon>Bacteria</taxon>
        <taxon>Bacillati</taxon>
        <taxon>Bacillota</taxon>
        <taxon>Clostridia</taxon>
        <taxon>Peptostreptococcales</taxon>
        <taxon>Natronincolaceae</taxon>
        <taxon>Alkaliphilus</taxon>
    </lineage>
</organism>
<keyword evidence="1" id="KW-0472">Membrane</keyword>